<feature type="signal peptide" evidence="1">
    <location>
        <begin position="1"/>
        <end position="25"/>
    </location>
</feature>
<dbReference type="EMBL" id="NHOC01000004">
    <property type="protein sequence ID" value="OUM20968.1"/>
    <property type="molecule type" value="Genomic_DNA"/>
</dbReference>
<dbReference type="AlphaFoldDB" id="A0A252F5B5"/>
<organism evidence="2 3">
    <name type="scientific">Butyricicoccus porcorum</name>
    <dbReference type="NCBI Taxonomy" id="1945634"/>
    <lineage>
        <taxon>Bacteria</taxon>
        <taxon>Bacillati</taxon>
        <taxon>Bacillota</taxon>
        <taxon>Clostridia</taxon>
        <taxon>Eubacteriales</taxon>
        <taxon>Butyricicoccaceae</taxon>
        <taxon>Butyricicoccus</taxon>
    </lineage>
</organism>
<accession>A0A252F5B5</accession>
<evidence type="ECO:0000313" key="2">
    <source>
        <dbReference type="EMBL" id="OUM20968.1"/>
    </source>
</evidence>
<evidence type="ECO:0000313" key="3">
    <source>
        <dbReference type="Proteomes" id="UP000194903"/>
    </source>
</evidence>
<keyword evidence="3" id="KW-1185">Reference proteome</keyword>
<feature type="chain" id="PRO_5012513220" evidence="1">
    <location>
        <begin position="26"/>
        <end position="142"/>
    </location>
</feature>
<dbReference type="Proteomes" id="UP000194903">
    <property type="component" value="Unassembled WGS sequence"/>
</dbReference>
<sequence length="142" mass="16006">MIHRAKRILSLLCILCLCSSVAASASDTETRAVQYFDGSYAEVTGTEERAKDWTEMVMGSKQFTYYDPQGNVLFSYIIKTRYVYDGTKAEDTGHFTMFYVSEGWEKQEDSFDGKHAKAVFSNGETEKTVRLTLSCSKNGKIS</sequence>
<reference evidence="2 3" key="1">
    <citation type="submission" date="2017-05" db="EMBL/GenBank/DDBJ databases">
        <title>Butyricicoccus porcorum sp. nov. a butyrate-producing bacterium from the swine intestinal tract.</title>
        <authorList>
            <person name="Trachsel J."/>
            <person name="Humphrey S."/>
            <person name="Allen H.K."/>
        </authorList>
    </citation>
    <scope>NUCLEOTIDE SEQUENCE [LARGE SCALE GENOMIC DNA]</scope>
    <source>
        <strain evidence="2">BB10</strain>
    </source>
</reference>
<protein>
    <submittedName>
        <fullName evidence="2">Uncharacterized protein</fullName>
    </submittedName>
</protein>
<gene>
    <name evidence="2" type="ORF">CBW42_05140</name>
</gene>
<name>A0A252F5B5_9FIRM</name>
<evidence type="ECO:0000256" key="1">
    <source>
        <dbReference type="SAM" id="SignalP"/>
    </source>
</evidence>
<keyword evidence="1" id="KW-0732">Signal</keyword>
<comment type="caution">
    <text evidence="2">The sequence shown here is derived from an EMBL/GenBank/DDBJ whole genome shotgun (WGS) entry which is preliminary data.</text>
</comment>
<proteinExistence type="predicted"/>
<dbReference type="RefSeq" id="WP_087018417.1">
    <property type="nucleotide sequence ID" value="NZ_CP178353.1"/>
</dbReference>